<dbReference type="AlphaFoldDB" id="A0A6L5XDS1"/>
<proteinExistence type="predicted"/>
<sequence length="77" mass="9108">MAQSIHITTLRKMLKAGDPVDIKLWTKSGEIQEWRNCVPLRYNFYQGTRQMKLLDSRQIRHVRDVCIFEINGIPVHL</sequence>
<accession>A0A6L5XDS1</accession>
<keyword evidence="2" id="KW-1185">Reference proteome</keyword>
<organism evidence="1 2">
    <name type="scientific">Sodaliphilus pleomorphus</name>
    <dbReference type="NCBI Taxonomy" id="2606626"/>
    <lineage>
        <taxon>Bacteria</taxon>
        <taxon>Pseudomonadati</taxon>
        <taxon>Bacteroidota</taxon>
        <taxon>Bacteroidia</taxon>
        <taxon>Bacteroidales</taxon>
        <taxon>Muribaculaceae</taxon>
        <taxon>Sodaliphilus</taxon>
    </lineage>
</organism>
<dbReference type="RefSeq" id="WP_154326481.1">
    <property type="nucleotide sequence ID" value="NZ_CP045696.1"/>
</dbReference>
<comment type="caution">
    <text evidence="1">The sequence shown here is derived from an EMBL/GenBank/DDBJ whole genome shotgun (WGS) entry which is preliminary data.</text>
</comment>
<protein>
    <submittedName>
        <fullName evidence="1">Uncharacterized protein</fullName>
    </submittedName>
</protein>
<name>A0A6L5XDS1_9BACT</name>
<evidence type="ECO:0000313" key="1">
    <source>
        <dbReference type="EMBL" id="MSS17805.1"/>
    </source>
</evidence>
<evidence type="ECO:0000313" key="2">
    <source>
        <dbReference type="Proteomes" id="UP000483362"/>
    </source>
</evidence>
<dbReference type="EMBL" id="VULT01000012">
    <property type="protein sequence ID" value="MSS17805.1"/>
    <property type="molecule type" value="Genomic_DNA"/>
</dbReference>
<dbReference type="Proteomes" id="UP000483362">
    <property type="component" value="Unassembled WGS sequence"/>
</dbReference>
<gene>
    <name evidence="1" type="ORF">FYJ29_08570</name>
</gene>
<reference evidence="1 2" key="1">
    <citation type="submission" date="2019-08" db="EMBL/GenBank/DDBJ databases">
        <title>In-depth cultivation of the pig gut microbiome towards novel bacterial diversity and tailored functional studies.</title>
        <authorList>
            <person name="Wylensek D."/>
            <person name="Hitch T.C.A."/>
            <person name="Clavel T."/>
        </authorList>
    </citation>
    <scope>NUCLEOTIDE SEQUENCE [LARGE SCALE GENOMIC DNA]</scope>
    <source>
        <strain evidence="1 2">Oil-RF-744-WCA-WT-10</strain>
    </source>
</reference>